<dbReference type="Proteomes" id="UP001162501">
    <property type="component" value="Chromosome 12"/>
</dbReference>
<name>A0AC59YCU4_RANTA</name>
<dbReference type="EMBL" id="OX596096">
    <property type="protein sequence ID" value="CAM9580049.1"/>
    <property type="molecule type" value="Genomic_DNA"/>
</dbReference>
<sequence>MLKLLAGHIFTLQPPAHREPAELLAEHHFRACVTAYLGYFKAGETHEEIRSAWVSPGCRVHCRAVVRPVQCVWFQKRSSGTVQPYQQDDAGDGAF</sequence>
<evidence type="ECO:0000313" key="1">
    <source>
        <dbReference type="EMBL" id="CAM9580049.1"/>
    </source>
</evidence>
<evidence type="ECO:0000313" key="2">
    <source>
        <dbReference type="Proteomes" id="UP001162501"/>
    </source>
</evidence>
<gene>
    <name evidence="1" type="ORF">MRATA1EN22A_LOCUS4536</name>
</gene>
<proteinExistence type="predicted"/>
<reference evidence="1" key="2">
    <citation type="submission" date="2025-03" db="EMBL/GenBank/DDBJ databases">
        <authorList>
            <consortium name="ELIXIR-Norway"/>
            <consortium name="Elixir Norway"/>
        </authorList>
    </citation>
    <scope>NUCLEOTIDE SEQUENCE</scope>
</reference>
<accession>A0AC59YCU4</accession>
<protein>
    <submittedName>
        <fullName evidence="1">Uncharacterized protein</fullName>
    </submittedName>
</protein>
<reference evidence="1" key="1">
    <citation type="submission" date="2023-05" db="EMBL/GenBank/DDBJ databases">
        <authorList>
            <consortium name="ELIXIR-Norway"/>
        </authorList>
    </citation>
    <scope>NUCLEOTIDE SEQUENCE</scope>
</reference>
<organism evidence="1 2">
    <name type="scientific">Rangifer tarandus platyrhynchus</name>
    <name type="common">Svalbard reindeer</name>
    <dbReference type="NCBI Taxonomy" id="3082113"/>
    <lineage>
        <taxon>Eukaryota</taxon>
        <taxon>Metazoa</taxon>
        <taxon>Chordata</taxon>
        <taxon>Craniata</taxon>
        <taxon>Vertebrata</taxon>
        <taxon>Euteleostomi</taxon>
        <taxon>Mammalia</taxon>
        <taxon>Eutheria</taxon>
        <taxon>Laurasiatheria</taxon>
        <taxon>Artiodactyla</taxon>
        <taxon>Ruminantia</taxon>
        <taxon>Pecora</taxon>
        <taxon>Cervidae</taxon>
        <taxon>Odocoileinae</taxon>
        <taxon>Rangifer</taxon>
    </lineage>
</organism>